<evidence type="ECO:0000313" key="2">
    <source>
        <dbReference type="EMBL" id="MDT2597554.1"/>
    </source>
</evidence>
<dbReference type="EMBL" id="JARPYR010000025">
    <property type="protein sequence ID" value="MDT2597554.1"/>
    <property type="molecule type" value="Genomic_DNA"/>
</dbReference>
<keyword evidence="1" id="KW-1133">Transmembrane helix</keyword>
<keyword evidence="1" id="KW-0472">Membrane</keyword>
<comment type="caution">
    <text evidence="2">The sequence shown here is derived from an EMBL/GenBank/DDBJ whole genome shotgun (WGS) entry which is preliminary data.</text>
</comment>
<proteinExistence type="predicted"/>
<protein>
    <submittedName>
        <fullName evidence="2">Uncharacterized protein</fullName>
    </submittedName>
</protein>
<evidence type="ECO:0000313" key="3">
    <source>
        <dbReference type="Proteomes" id="UP001256547"/>
    </source>
</evidence>
<name>A0ABU3ERR8_9ENTE</name>
<feature type="transmembrane region" description="Helical" evidence="1">
    <location>
        <begin position="12"/>
        <end position="33"/>
    </location>
</feature>
<evidence type="ECO:0000256" key="1">
    <source>
        <dbReference type="SAM" id="Phobius"/>
    </source>
</evidence>
<accession>A0ABU3ERR8</accession>
<keyword evidence="1" id="KW-0812">Transmembrane</keyword>
<feature type="transmembrane region" description="Helical" evidence="1">
    <location>
        <begin position="53"/>
        <end position="77"/>
    </location>
</feature>
<sequence length="114" mass="13162">MIQKNYGLGGVKFLKILGIVLPVCIFIFYLYLYSTVINVEDISGYEFSENNPTFMWTGIIYSTVFYVFYQVILRIYINLAIIAKNIDKKNIEESLPTLTNSIENENLNENGDIK</sequence>
<organism evidence="2 3">
    <name type="scientific">Enterococcus dongliensis</name>
    <dbReference type="NCBI Taxonomy" id="2559925"/>
    <lineage>
        <taxon>Bacteria</taxon>
        <taxon>Bacillati</taxon>
        <taxon>Bacillota</taxon>
        <taxon>Bacilli</taxon>
        <taxon>Lactobacillales</taxon>
        <taxon>Enterococcaceae</taxon>
        <taxon>Enterococcus</taxon>
    </lineage>
</organism>
<keyword evidence="3" id="KW-1185">Reference proteome</keyword>
<gene>
    <name evidence="2" type="ORF">P7D39_11125</name>
</gene>
<reference evidence="2 3" key="1">
    <citation type="submission" date="2023-03" db="EMBL/GenBank/DDBJ databases">
        <authorList>
            <person name="Shen W."/>
            <person name="Cai J."/>
        </authorList>
    </citation>
    <scope>NUCLEOTIDE SEQUENCE [LARGE SCALE GENOMIC DNA]</scope>
    <source>
        <strain evidence="2 3">P72-2</strain>
    </source>
</reference>
<dbReference type="Proteomes" id="UP001256547">
    <property type="component" value="Unassembled WGS sequence"/>
</dbReference>
<dbReference type="RefSeq" id="WP_311924863.1">
    <property type="nucleotide sequence ID" value="NZ_JARPYR010000025.1"/>
</dbReference>